<dbReference type="AlphaFoldDB" id="A0A9J5WIU4"/>
<dbReference type="Gene3D" id="1.20.120.160">
    <property type="entry name" value="HPT domain"/>
    <property type="match status" value="3"/>
</dbReference>
<dbReference type="GO" id="GO:0000160">
    <property type="term" value="P:phosphorelay signal transduction system"/>
    <property type="evidence" value="ECO:0007669"/>
    <property type="project" value="UniProtKB-UniRule"/>
</dbReference>
<keyword evidence="1 2" id="KW-0902">Two-component regulatory system</keyword>
<sequence length="230" mass="26834">MDDEFEKVDELKFNEICQSLENEVLKINKIHMSALIQSLEDEGMVNSEFRNVYLLKKETPSFFRNLVCDFFHDARTVIYNLTTTLYDFSLFIGACTLVNGCSIFIEAVENKSKNECLEAVRNMNQAYHELDTKLKSLMKSMDHEFEEVDQLAFSQICQSYEYAGMVDSQFRFIYLLKKNEAPSFFMNRVYIYFKDAHAVILNLTMTLESSTFVDFDLLKMHCFKLKASSA</sequence>
<evidence type="ECO:0000313" key="4">
    <source>
        <dbReference type="Proteomes" id="UP000824120"/>
    </source>
</evidence>
<dbReference type="PANTHER" id="PTHR28242:SF63">
    <property type="entry name" value="HISTIDINE-CONTAINING PHOSPHOTRANSFER PROTEIN"/>
    <property type="match status" value="1"/>
</dbReference>
<keyword evidence="2" id="KW-0932">Cytokinin signaling pathway</keyword>
<dbReference type="InterPro" id="IPR045871">
    <property type="entry name" value="AHP1-5/YPD1"/>
</dbReference>
<dbReference type="OrthoDB" id="591185at2759"/>
<reference evidence="3 4" key="1">
    <citation type="submission" date="2020-09" db="EMBL/GenBank/DDBJ databases">
        <title>De no assembly of potato wild relative species, Solanum commersonii.</title>
        <authorList>
            <person name="Cho K."/>
        </authorList>
    </citation>
    <scope>NUCLEOTIDE SEQUENCE [LARGE SCALE GENOMIC DNA]</scope>
    <source>
        <strain evidence="3">LZ3.2</strain>
        <tissue evidence="3">Leaf</tissue>
    </source>
</reference>
<dbReference type="GO" id="GO:0043424">
    <property type="term" value="F:protein histidine kinase binding"/>
    <property type="evidence" value="ECO:0007669"/>
    <property type="project" value="UniProtKB-UniRule"/>
</dbReference>
<evidence type="ECO:0000256" key="1">
    <source>
        <dbReference type="ARBA" id="ARBA00023012"/>
    </source>
</evidence>
<comment type="function">
    <text evidence="2">Functions as a two-component phosphorelay mediators between cytokinin sensor histidine kinases and response regulators (B-type ARRs). Plays an important role in propagating cytokinin signal transduction.</text>
</comment>
<keyword evidence="4" id="KW-1185">Reference proteome</keyword>
<dbReference type="PANTHER" id="PTHR28242">
    <property type="entry name" value="PHOSPHORELAY INTERMEDIATE PROTEIN YPD1"/>
    <property type="match status" value="1"/>
</dbReference>
<organism evidence="3 4">
    <name type="scientific">Solanum commersonii</name>
    <name type="common">Commerson's wild potato</name>
    <name type="synonym">Commerson's nightshade</name>
    <dbReference type="NCBI Taxonomy" id="4109"/>
    <lineage>
        <taxon>Eukaryota</taxon>
        <taxon>Viridiplantae</taxon>
        <taxon>Streptophyta</taxon>
        <taxon>Embryophyta</taxon>
        <taxon>Tracheophyta</taxon>
        <taxon>Spermatophyta</taxon>
        <taxon>Magnoliopsida</taxon>
        <taxon>eudicotyledons</taxon>
        <taxon>Gunneridae</taxon>
        <taxon>Pentapetalae</taxon>
        <taxon>asterids</taxon>
        <taxon>lamiids</taxon>
        <taxon>Solanales</taxon>
        <taxon>Solanaceae</taxon>
        <taxon>Solanoideae</taxon>
        <taxon>Solaneae</taxon>
        <taxon>Solanum</taxon>
    </lineage>
</organism>
<dbReference type="InterPro" id="IPR036641">
    <property type="entry name" value="HPT_dom_sf"/>
</dbReference>
<protein>
    <recommendedName>
        <fullName evidence="2">Histidine-containing phosphotransfer protein</fullName>
    </recommendedName>
</protein>
<name>A0A9J5WIU4_SOLCO</name>
<evidence type="ECO:0000256" key="2">
    <source>
        <dbReference type="RuleBase" id="RU369004"/>
    </source>
</evidence>
<comment type="domain">
    <text evidence="2">Histidine-containing phosphotransfer domain (HPt) contains an active histidine that mediates the phosphotransfer.</text>
</comment>
<dbReference type="GO" id="GO:0005829">
    <property type="term" value="C:cytosol"/>
    <property type="evidence" value="ECO:0007669"/>
    <property type="project" value="UniProtKB-SubCell"/>
</dbReference>
<dbReference type="Proteomes" id="UP000824120">
    <property type="component" value="Chromosome 11"/>
</dbReference>
<dbReference type="GO" id="GO:0009927">
    <property type="term" value="F:histidine phosphotransfer kinase activity"/>
    <property type="evidence" value="ECO:0007669"/>
    <property type="project" value="UniProtKB-UniRule"/>
</dbReference>
<comment type="subcellular location">
    <subcellularLocation>
        <location evidence="2">Cytoplasm</location>
        <location evidence="2">Cytosol</location>
    </subcellularLocation>
    <subcellularLocation>
        <location evidence="2">Nucleus</location>
    </subcellularLocation>
</comment>
<gene>
    <name evidence="3" type="ORF">H5410_055054</name>
</gene>
<proteinExistence type="predicted"/>
<dbReference type="GO" id="GO:0005634">
    <property type="term" value="C:nucleus"/>
    <property type="evidence" value="ECO:0007669"/>
    <property type="project" value="UniProtKB-SubCell"/>
</dbReference>
<comment type="caution">
    <text evidence="3">The sequence shown here is derived from an EMBL/GenBank/DDBJ whole genome shotgun (WGS) entry which is preliminary data.</text>
</comment>
<dbReference type="EMBL" id="JACXVP010000011">
    <property type="protein sequence ID" value="KAG5574920.1"/>
    <property type="molecule type" value="Genomic_DNA"/>
</dbReference>
<feature type="non-terminal residue" evidence="3">
    <location>
        <position position="230"/>
    </location>
</feature>
<dbReference type="GO" id="GO:0009736">
    <property type="term" value="P:cytokinin-activated signaling pathway"/>
    <property type="evidence" value="ECO:0007669"/>
    <property type="project" value="UniProtKB-KW"/>
</dbReference>
<accession>A0A9J5WIU4</accession>
<evidence type="ECO:0000313" key="3">
    <source>
        <dbReference type="EMBL" id="KAG5574920.1"/>
    </source>
</evidence>